<evidence type="ECO:0000313" key="10">
    <source>
        <dbReference type="EMBL" id="VFU12622.1"/>
    </source>
</evidence>
<dbReference type="InterPro" id="IPR001585">
    <property type="entry name" value="TAL/FSA"/>
</dbReference>
<evidence type="ECO:0000256" key="8">
    <source>
        <dbReference type="ARBA" id="ARBA00023270"/>
    </source>
</evidence>
<dbReference type="AlphaFoldDB" id="A0A485LX09"/>
<dbReference type="EC" id="2.2.1.2" evidence="4"/>
<dbReference type="Pfam" id="PF00923">
    <property type="entry name" value="TAL_FSA"/>
    <property type="match status" value="1"/>
</dbReference>
<dbReference type="InterPro" id="IPR033919">
    <property type="entry name" value="TSA/FSA_arc/bac"/>
</dbReference>
<dbReference type="CDD" id="cd00956">
    <property type="entry name" value="Transaldolase_FSA"/>
    <property type="match status" value="1"/>
</dbReference>
<name>A0A485LX09_9ZZZZ</name>
<dbReference type="PANTHER" id="PTHR10683">
    <property type="entry name" value="TRANSALDOLASE"/>
    <property type="match status" value="1"/>
</dbReference>
<dbReference type="FunFam" id="3.20.20.70:FF:000018">
    <property type="entry name" value="Probable transaldolase"/>
    <property type="match status" value="1"/>
</dbReference>
<proteinExistence type="inferred from homology"/>
<keyword evidence="8" id="KW-0704">Schiff base</keyword>
<evidence type="ECO:0000256" key="4">
    <source>
        <dbReference type="ARBA" id="ARBA00013151"/>
    </source>
</evidence>
<dbReference type="PROSITE" id="PS00958">
    <property type="entry name" value="TRANSALDOLASE_2"/>
    <property type="match status" value="1"/>
</dbReference>
<organism evidence="10">
    <name type="scientific">anaerobic digester metagenome</name>
    <dbReference type="NCBI Taxonomy" id="1263854"/>
    <lineage>
        <taxon>unclassified sequences</taxon>
        <taxon>metagenomes</taxon>
        <taxon>ecological metagenomes</taxon>
    </lineage>
</organism>
<dbReference type="InterPro" id="IPR018225">
    <property type="entry name" value="Transaldolase_AS"/>
</dbReference>
<evidence type="ECO:0000256" key="9">
    <source>
        <dbReference type="ARBA" id="ARBA00048810"/>
    </source>
</evidence>
<comment type="pathway">
    <text evidence="2">Carbohydrate degradation; pentose phosphate pathway; D-glyceraldehyde 3-phosphate and beta-D-fructose 6-phosphate from D-ribose 5-phosphate and D-xylulose 5-phosphate (non-oxidative stage): step 2/3.</text>
</comment>
<dbReference type="InterPro" id="IPR004731">
    <property type="entry name" value="Transaldolase_3B/F6P_aldolase"/>
</dbReference>
<protein>
    <recommendedName>
        <fullName evidence="4">transaldolase</fullName>
        <ecNumber evidence="4">2.2.1.2</ecNumber>
    </recommendedName>
</protein>
<evidence type="ECO:0000256" key="6">
    <source>
        <dbReference type="ARBA" id="ARBA00022679"/>
    </source>
</evidence>
<comment type="similarity">
    <text evidence="3">Belongs to the transaldolase family. Type 3B subfamily.</text>
</comment>
<dbReference type="GO" id="GO:0016832">
    <property type="term" value="F:aldehyde-lyase activity"/>
    <property type="evidence" value="ECO:0007669"/>
    <property type="project" value="InterPro"/>
</dbReference>
<evidence type="ECO:0000256" key="3">
    <source>
        <dbReference type="ARBA" id="ARBA00005740"/>
    </source>
</evidence>
<dbReference type="Gene3D" id="3.20.20.70">
    <property type="entry name" value="Aldolase class I"/>
    <property type="match status" value="1"/>
</dbReference>
<comment type="catalytic activity">
    <reaction evidence="9">
        <text>D-sedoheptulose 7-phosphate + D-glyceraldehyde 3-phosphate = D-erythrose 4-phosphate + beta-D-fructose 6-phosphate</text>
        <dbReference type="Rhea" id="RHEA:17053"/>
        <dbReference type="ChEBI" id="CHEBI:16897"/>
        <dbReference type="ChEBI" id="CHEBI:57483"/>
        <dbReference type="ChEBI" id="CHEBI:57634"/>
        <dbReference type="ChEBI" id="CHEBI:59776"/>
        <dbReference type="EC" id="2.2.1.2"/>
    </reaction>
</comment>
<keyword evidence="7" id="KW-0570">Pentose shunt</keyword>
<comment type="subcellular location">
    <subcellularLocation>
        <location evidence="1">Cytoplasm</location>
    </subcellularLocation>
</comment>
<dbReference type="SUPFAM" id="SSF51569">
    <property type="entry name" value="Aldolase"/>
    <property type="match status" value="1"/>
</dbReference>
<dbReference type="NCBIfam" id="TIGR00875">
    <property type="entry name" value="fsa_talC_mipB"/>
    <property type="match status" value="1"/>
</dbReference>
<dbReference type="HAMAP" id="MF_00494">
    <property type="entry name" value="Transaldolase_3b"/>
    <property type="match status" value="1"/>
</dbReference>
<dbReference type="UniPathway" id="UPA00115">
    <property type="reaction ID" value="UER00414"/>
</dbReference>
<reference evidence="10" key="1">
    <citation type="submission" date="2019-03" db="EMBL/GenBank/DDBJ databases">
        <authorList>
            <person name="Hao L."/>
        </authorList>
    </citation>
    <scope>NUCLEOTIDE SEQUENCE</scope>
</reference>
<dbReference type="GO" id="GO:0005737">
    <property type="term" value="C:cytoplasm"/>
    <property type="evidence" value="ECO:0007669"/>
    <property type="project" value="UniProtKB-SubCell"/>
</dbReference>
<evidence type="ECO:0000256" key="5">
    <source>
        <dbReference type="ARBA" id="ARBA00022490"/>
    </source>
</evidence>
<accession>A0A485LX09</accession>
<dbReference type="GO" id="GO:0004801">
    <property type="term" value="F:transaldolase activity"/>
    <property type="evidence" value="ECO:0007669"/>
    <property type="project" value="UniProtKB-EC"/>
</dbReference>
<dbReference type="EMBL" id="CAADRN010000091">
    <property type="protein sequence ID" value="VFU12622.1"/>
    <property type="molecule type" value="Genomic_DNA"/>
</dbReference>
<evidence type="ECO:0000256" key="1">
    <source>
        <dbReference type="ARBA" id="ARBA00004496"/>
    </source>
</evidence>
<keyword evidence="6 10" id="KW-0808">Transferase</keyword>
<dbReference type="GO" id="GO:0005975">
    <property type="term" value="P:carbohydrate metabolic process"/>
    <property type="evidence" value="ECO:0007669"/>
    <property type="project" value="InterPro"/>
</dbReference>
<dbReference type="InterPro" id="IPR022999">
    <property type="entry name" value="Transaldolase_3B"/>
</dbReference>
<keyword evidence="5" id="KW-0963">Cytoplasm</keyword>
<sequence length="215" mass="23268">MKLFIDTANVEEIRQANALGVISGVTTNPSLIAREGRSFIETVREIASIVDGPVSAEAVSLDAPGMIREARELAAIHPNIVVKIPMTAEGLKATSRLKREGIRTNVTLIFSANQALLAALAGATYVSPFLGRLDDISQDGLTLVADIVEIFDLHQLKSEIIAASIRHPVHVTSAARLGAHIATVPYKVIMQMIHHPLTEAGVHKFLEDWETVKNK</sequence>
<dbReference type="InterPro" id="IPR013785">
    <property type="entry name" value="Aldolase_TIM"/>
</dbReference>
<dbReference type="PANTHER" id="PTHR10683:SF36">
    <property type="entry name" value="TRANSALDOLASE"/>
    <property type="match status" value="1"/>
</dbReference>
<dbReference type="GO" id="GO:0006098">
    <property type="term" value="P:pentose-phosphate shunt"/>
    <property type="evidence" value="ECO:0007669"/>
    <property type="project" value="UniProtKB-UniPathway"/>
</dbReference>
<evidence type="ECO:0000256" key="7">
    <source>
        <dbReference type="ARBA" id="ARBA00023126"/>
    </source>
</evidence>
<gene>
    <name evidence="10" type="primary">tal</name>
    <name evidence="10" type="ORF">SCFA_1800008</name>
</gene>
<dbReference type="PROSITE" id="PS01054">
    <property type="entry name" value="TRANSALDOLASE_1"/>
    <property type="match status" value="1"/>
</dbReference>
<evidence type="ECO:0000256" key="2">
    <source>
        <dbReference type="ARBA" id="ARBA00004857"/>
    </source>
</evidence>